<name>A0A8S1VVP9_9CILI</name>
<evidence type="ECO:0000256" key="4">
    <source>
        <dbReference type="SAM" id="Phobius"/>
    </source>
</evidence>
<keyword evidence="1 2" id="KW-0597">Phosphoprotein</keyword>
<dbReference type="GO" id="GO:0000155">
    <property type="term" value="F:phosphorelay sensor kinase activity"/>
    <property type="evidence" value="ECO:0007669"/>
    <property type="project" value="InterPro"/>
</dbReference>
<feature type="domain" description="Histidine kinase" evidence="5">
    <location>
        <begin position="370"/>
        <end position="595"/>
    </location>
</feature>
<keyword evidence="4" id="KW-1133">Transmembrane helix</keyword>
<evidence type="ECO:0000259" key="5">
    <source>
        <dbReference type="PROSITE" id="PS50109"/>
    </source>
</evidence>
<comment type="caution">
    <text evidence="7">The sequence shown here is derived from an EMBL/GenBank/DDBJ whole genome shotgun (WGS) entry which is preliminary data.</text>
</comment>
<dbReference type="InterPro" id="IPR050956">
    <property type="entry name" value="2C_system_His_kinase"/>
</dbReference>
<dbReference type="OrthoDB" id="60033at2759"/>
<evidence type="ECO:0000313" key="7">
    <source>
        <dbReference type="EMBL" id="CAD8179879.1"/>
    </source>
</evidence>
<protein>
    <submittedName>
        <fullName evidence="7">Uncharacterized protein</fullName>
    </submittedName>
</protein>
<dbReference type="PANTHER" id="PTHR43719:SF28">
    <property type="entry name" value="PEROXIDE STRESS-ACTIVATED HISTIDINE KINASE MAK1-RELATED"/>
    <property type="match status" value="1"/>
</dbReference>
<feature type="transmembrane region" description="Helical" evidence="4">
    <location>
        <begin position="32"/>
        <end position="52"/>
    </location>
</feature>
<dbReference type="InterPro" id="IPR003594">
    <property type="entry name" value="HATPase_dom"/>
</dbReference>
<dbReference type="SMART" id="SM00388">
    <property type="entry name" value="HisKA"/>
    <property type="match status" value="1"/>
</dbReference>
<dbReference type="InterPro" id="IPR005467">
    <property type="entry name" value="His_kinase_dom"/>
</dbReference>
<feature type="modified residue" description="4-aspartylphosphate" evidence="2">
    <location>
        <position position="828"/>
    </location>
</feature>
<organism evidence="7 8">
    <name type="scientific">Paramecium pentaurelia</name>
    <dbReference type="NCBI Taxonomy" id="43138"/>
    <lineage>
        <taxon>Eukaryota</taxon>
        <taxon>Sar</taxon>
        <taxon>Alveolata</taxon>
        <taxon>Ciliophora</taxon>
        <taxon>Intramacronucleata</taxon>
        <taxon>Oligohymenophorea</taxon>
        <taxon>Peniculida</taxon>
        <taxon>Parameciidae</taxon>
        <taxon>Paramecium</taxon>
    </lineage>
</organism>
<evidence type="ECO:0000259" key="6">
    <source>
        <dbReference type="PROSITE" id="PS50110"/>
    </source>
</evidence>
<sequence>MQLNWIQIKFHSINILNIVLGLLLYLQDITQLGSLIFFMLNGMIMLTGILILKKKLINKSHLQQLILIILSIQITYCCFLNRELNVCSYLLIKFQEAQIIKKQSRIRCILYHVVYNSVLFSLLIFHNENMILYILAFYCTLIMIPKAKSSLQLQNQEFELPSHLTKPTQRNSEIMNLVQDTISNQWMIRLQNIPVGIMIVKKENLQIMFQNQSLLQMFQGVKDVQSYLMNELQFKLQIKRKRKQVRESSIRLTKQQTQLNNNSLPQFYSCSKIPSIKNMPNTLKDILVELQNGNLDQFQSKENHLELLGQTSKNKQTQLFEDDNIRKIQCKIFCGQNDQEYLIIMDDISLQSYLQKLETREKFQVRIIDSFSHELRTPLNSAKLFLDALLNDPNILDTYKTNCIEPAANALKLQAYLIRDIIDFTQYHSHVIKYNIQEFNFENIIQEINDIFKPICTIKNLGLHINVKNSVPALIDSDFDRIMQILVNLISNSIKYSVRGLITLEISCYEKTMTFCIKDQGVGIPQNKLYQIQQFLKSYNQSRDFSSQDEWEGFGLLVSQMNLLKLAPQNKSQLRITSRGQTEGCQVTFKIRTTQSTNTQILRGNTFQRTSLKCAFTVPDLCMGIQGILIINNPKQNDSIFDNSIQQIPIRQQHSIANYFKPQQSTGAYNQSVQQETDLIDDQDSERINLGDNLLKLNSQSIHTTLLVQNIDTNDKQPKKRKQSSFSISDIDASSSNRPNTLISRLIQREEKEIEMEEQFQNIRYQCKCARILSVDDDIFNQKALQVIINQMGFRLQIAYNGQQAIEVIKKTEKCSESCELFYFILMDCQMPIMDGWTTTKVLMDMIRQNIIPDIPIIGLTAFNSTEDIERCIEVGMREVFTKPLNISSLKQVLLKLIK</sequence>
<keyword evidence="4" id="KW-0472">Membrane</keyword>
<feature type="domain" description="Response regulatory" evidence="6">
    <location>
        <begin position="771"/>
        <end position="898"/>
    </location>
</feature>
<dbReference type="SMART" id="SM00448">
    <property type="entry name" value="REC"/>
    <property type="match status" value="1"/>
</dbReference>
<reference evidence="7" key="1">
    <citation type="submission" date="2021-01" db="EMBL/GenBank/DDBJ databases">
        <authorList>
            <consortium name="Genoscope - CEA"/>
            <person name="William W."/>
        </authorList>
    </citation>
    <scope>NUCLEOTIDE SEQUENCE</scope>
</reference>
<dbReference type="Pfam" id="PF02518">
    <property type="entry name" value="HATPase_c"/>
    <property type="match status" value="1"/>
</dbReference>
<evidence type="ECO:0000256" key="1">
    <source>
        <dbReference type="ARBA" id="ARBA00022553"/>
    </source>
</evidence>
<dbReference type="SMART" id="SM00387">
    <property type="entry name" value="HATPase_c"/>
    <property type="match status" value="1"/>
</dbReference>
<dbReference type="Proteomes" id="UP000689195">
    <property type="component" value="Unassembled WGS sequence"/>
</dbReference>
<dbReference type="PROSITE" id="PS50110">
    <property type="entry name" value="RESPONSE_REGULATORY"/>
    <property type="match status" value="1"/>
</dbReference>
<keyword evidence="4" id="KW-0812">Transmembrane</keyword>
<keyword evidence="8" id="KW-1185">Reference proteome</keyword>
<dbReference type="InterPro" id="IPR001789">
    <property type="entry name" value="Sig_transdc_resp-reg_receiver"/>
</dbReference>
<evidence type="ECO:0000256" key="3">
    <source>
        <dbReference type="SAM" id="MobiDB-lite"/>
    </source>
</evidence>
<evidence type="ECO:0000313" key="8">
    <source>
        <dbReference type="Proteomes" id="UP000689195"/>
    </source>
</evidence>
<feature type="transmembrane region" description="Helical" evidence="4">
    <location>
        <begin position="7"/>
        <end position="26"/>
    </location>
</feature>
<feature type="compositionally biased region" description="Low complexity" evidence="3">
    <location>
        <begin position="724"/>
        <end position="736"/>
    </location>
</feature>
<accession>A0A8S1VVP9</accession>
<proteinExistence type="predicted"/>
<evidence type="ECO:0000256" key="2">
    <source>
        <dbReference type="PROSITE-ProRule" id="PRU00169"/>
    </source>
</evidence>
<dbReference type="CDD" id="cd00082">
    <property type="entry name" value="HisKA"/>
    <property type="match status" value="1"/>
</dbReference>
<dbReference type="Pfam" id="PF00072">
    <property type="entry name" value="Response_reg"/>
    <property type="match status" value="1"/>
</dbReference>
<feature type="region of interest" description="Disordered" evidence="3">
    <location>
        <begin position="713"/>
        <end position="737"/>
    </location>
</feature>
<dbReference type="EMBL" id="CAJJDO010000073">
    <property type="protein sequence ID" value="CAD8179879.1"/>
    <property type="molecule type" value="Genomic_DNA"/>
</dbReference>
<feature type="transmembrane region" description="Helical" evidence="4">
    <location>
        <begin position="108"/>
        <end position="125"/>
    </location>
</feature>
<dbReference type="AlphaFoldDB" id="A0A8S1VVP9"/>
<gene>
    <name evidence="7" type="ORF">PPENT_87.1.T0730042</name>
</gene>
<dbReference type="PROSITE" id="PS50109">
    <property type="entry name" value="HIS_KIN"/>
    <property type="match status" value="1"/>
</dbReference>
<dbReference type="CDD" id="cd17546">
    <property type="entry name" value="REC_hyHK_CKI1_RcsC-like"/>
    <property type="match status" value="1"/>
</dbReference>
<dbReference type="PANTHER" id="PTHR43719">
    <property type="entry name" value="TWO-COMPONENT HISTIDINE KINASE"/>
    <property type="match status" value="1"/>
</dbReference>
<dbReference type="InterPro" id="IPR003661">
    <property type="entry name" value="HisK_dim/P_dom"/>
</dbReference>